<feature type="compositionally biased region" description="Polar residues" evidence="1">
    <location>
        <begin position="456"/>
        <end position="473"/>
    </location>
</feature>
<dbReference type="Proteomes" id="UP000248423">
    <property type="component" value="Unassembled WGS sequence"/>
</dbReference>
<dbReference type="OrthoDB" id="4183264at2759"/>
<dbReference type="VEuPathDB" id="FungiDB:BO78DRAFT_193261"/>
<gene>
    <name evidence="2" type="ORF">BO78DRAFT_193261</name>
</gene>
<keyword evidence="3" id="KW-1185">Reference proteome</keyword>
<evidence type="ECO:0000256" key="1">
    <source>
        <dbReference type="SAM" id="MobiDB-lite"/>
    </source>
</evidence>
<feature type="region of interest" description="Disordered" evidence="1">
    <location>
        <begin position="444"/>
        <end position="478"/>
    </location>
</feature>
<evidence type="ECO:0000313" key="3">
    <source>
        <dbReference type="Proteomes" id="UP000248423"/>
    </source>
</evidence>
<name>A0A319EIS3_ASPSB</name>
<proteinExistence type="predicted"/>
<organism evidence="2 3">
    <name type="scientific">Aspergillus sclerotiicarbonarius (strain CBS 121057 / IBT 28362)</name>
    <dbReference type="NCBI Taxonomy" id="1448318"/>
    <lineage>
        <taxon>Eukaryota</taxon>
        <taxon>Fungi</taxon>
        <taxon>Dikarya</taxon>
        <taxon>Ascomycota</taxon>
        <taxon>Pezizomycotina</taxon>
        <taxon>Eurotiomycetes</taxon>
        <taxon>Eurotiomycetidae</taxon>
        <taxon>Eurotiales</taxon>
        <taxon>Aspergillaceae</taxon>
        <taxon>Aspergillus</taxon>
        <taxon>Aspergillus subgen. Circumdati</taxon>
    </lineage>
</organism>
<protein>
    <submittedName>
        <fullName evidence="2">Uncharacterized protein</fullName>
    </submittedName>
</protein>
<evidence type="ECO:0000313" key="2">
    <source>
        <dbReference type="EMBL" id="PYI03644.1"/>
    </source>
</evidence>
<dbReference type="EMBL" id="KZ826378">
    <property type="protein sequence ID" value="PYI03644.1"/>
    <property type="molecule type" value="Genomic_DNA"/>
</dbReference>
<reference evidence="2 3" key="1">
    <citation type="submission" date="2018-02" db="EMBL/GenBank/DDBJ databases">
        <title>The genomes of Aspergillus section Nigri reveals drivers in fungal speciation.</title>
        <authorList>
            <consortium name="DOE Joint Genome Institute"/>
            <person name="Vesth T.C."/>
            <person name="Nybo J."/>
            <person name="Theobald S."/>
            <person name="Brandl J."/>
            <person name="Frisvad J.C."/>
            <person name="Nielsen K.F."/>
            <person name="Lyhne E.K."/>
            <person name="Kogle M.E."/>
            <person name="Kuo A."/>
            <person name="Riley R."/>
            <person name="Clum A."/>
            <person name="Nolan M."/>
            <person name="Lipzen A."/>
            <person name="Salamov A."/>
            <person name="Henrissat B."/>
            <person name="Wiebenga A."/>
            <person name="De vries R.P."/>
            <person name="Grigoriev I.V."/>
            <person name="Mortensen U.H."/>
            <person name="Andersen M.R."/>
            <person name="Baker S.E."/>
        </authorList>
    </citation>
    <scope>NUCLEOTIDE SEQUENCE [LARGE SCALE GENOMIC DNA]</scope>
    <source>
        <strain evidence="2 3">CBS 121057</strain>
    </source>
</reference>
<sequence>MNISRSHRAVRTPARKNAAEPIDIILDEPTDTCAMAEEKAEEIIEAENEKLDLLMIEFTKGFDPGIFADEIAYSLPKILKDVFPGSYEHLLSMLFESDAKMHATQVKLETWLLDRYPQTLNKITQRGETNITDETYFGAEIEILRKLLAYLRKETDKPVFWLNSRRASPTKARQQLEASIRVIELFKNDVMAAMRSDTEDRKIYNPLPVSVERTALLSIKQLRIDACKASLSWDGYMDSAIVLTSFFHAYKAYTCRHKPDKARAWGWLPPRGLAPPPLSAEKAKVGDLTEWSFKCKKNGAFDLLLKTALWLGMARGLPAVHLFCDVARLFTTHMPSKEANETYVRFLRHLTQTRVSIGGIKSAPPTPIPYKKKSEAKSNDDYFEDVWRSDKDLAKDLAKNLSLFDMNTAKDFKLATAPPRRSFRKKAQMIEQACVVEETFTDVWPQKDPLPPRAPASSTTQRRLTTCPQNTQPDPLEQNEYVSVLNW</sequence>
<accession>A0A319EIS3</accession>
<dbReference type="AlphaFoldDB" id="A0A319EIS3"/>